<gene>
    <name evidence="2" type="ORF">GCM10008986_10450</name>
</gene>
<dbReference type="InterPro" id="IPR012337">
    <property type="entry name" value="RNaseH-like_sf"/>
</dbReference>
<dbReference type="PANTHER" id="PTHR46889:SF5">
    <property type="entry name" value="INTEGRASE PROTEIN"/>
    <property type="match status" value="1"/>
</dbReference>
<dbReference type="PANTHER" id="PTHR46889">
    <property type="entry name" value="TRANSPOSASE INSF FOR INSERTION SEQUENCE IS3B-RELATED"/>
    <property type="match status" value="1"/>
</dbReference>
<dbReference type="Gene3D" id="3.30.420.10">
    <property type="entry name" value="Ribonuclease H-like superfamily/Ribonuclease H"/>
    <property type="match status" value="1"/>
</dbReference>
<organism evidence="2 3">
    <name type="scientific">Salinibacillus aidingensis</name>
    <dbReference type="NCBI Taxonomy" id="237684"/>
    <lineage>
        <taxon>Bacteria</taxon>
        <taxon>Bacillati</taxon>
        <taxon>Bacillota</taxon>
        <taxon>Bacilli</taxon>
        <taxon>Bacillales</taxon>
        <taxon>Bacillaceae</taxon>
        <taxon>Salinibacillus</taxon>
    </lineage>
</organism>
<dbReference type="Pfam" id="PF13683">
    <property type="entry name" value="rve_3"/>
    <property type="match status" value="1"/>
</dbReference>
<evidence type="ECO:0000313" key="3">
    <source>
        <dbReference type="Proteomes" id="UP001500880"/>
    </source>
</evidence>
<dbReference type="Proteomes" id="UP001500880">
    <property type="component" value="Unassembled WGS sequence"/>
</dbReference>
<protein>
    <submittedName>
        <fullName evidence="2">Integrase core domain-containing protein</fullName>
    </submittedName>
</protein>
<name>A0ABP3KTS6_9BACI</name>
<evidence type="ECO:0000259" key="1">
    <source>
        <dbReference type="PROSITE" id="PS50994"/>
    </source>
</evidence>
<accession>A0ABP3KTS6</accession>
<dbReference type="SUPFAM" id="SSF53098">
    <property type="entry name" value="Ribonuclease H-like"/>
    <property type="match status" value="1"/>
</dbReference>
<keyword evidence="3" id="KW-1185">Reference proteome</keyword>
<reference evidence="3" key="1">
    <citation type="journal article" date="2019" name="Int. J. Syst. Evol. Microbiol.">
        <title>The Global Catalogue of Microorganisms (GCM) 10K type strain sequencing project: providing services to taxonomists for standard genome sequencing and annotation.</title>
        <authorList>
            <consortium name="The Broad Institute Genomics Platform"/>
            <consortium name="The Broad Institute Genome Sequencing Center for Infectious Disease"/>
            <person name="Wu L."/>
            <person name="Ma J."/>
        </authorList>
    </citation>
    <scope>NUCLEOTIDE SEQUENCE [LARGE SCALE GENOMIC DNA]</scope>
    <source>
        <strain evidence="3">JCM 12389</strain>
    </source>
</reference>
<sequence>MFNLNGKALYQYLKDWLRYLLDFFRLCLTSNYKLRMEVIALRSQLSLYEHHYETHNLPKPKSSPAFRQLWVLLSKYLPDWKSIQRMFKPDTIIKWHRTAFSVYWAKKSQKKGRPQISRDTINLIERVHKENPLLSPEKIHEKLKILGLKSPPAPNTIAKYFPDTRKSPTQKQIQSWKTFLNNHQSEIWGTDFLTIPTLKFEVLYVLVIIHHKTRKIIHYAVTKNPNAEWLKQQFRNATPFDQKPKYLIHDNDPVFRSKEFQAFLRASGIQSKGTSFHSPWQNPYAERVNGTLRRELLDHIIPLNENHLERLLKEYIDQYYNTERTHQGINDKTPVPSPEYIPIDAENIKLKATPILNGLYHKYNRVA</sequence>
<comment type="caution">
    <text evidence="2">The sequence shown here is derived from an EMBL/GenBank/DDBJ whole genome shotgun (WGS) entry which is preliminary data.</text>
</comment>
<dbReference type="RefSeq" id="WP_343838407.1">
    <property type="nucleotide sequence ID" value="NZ_BAAADO010000002.1"/>
</dbReference>
<evidence type="ECO:0000313" key="2">
    <source>
        <dbReference type="EMBL" id="GAA0486943.1"/>
    </source>
</evidence>
<dbReference type="InterPro" id="IPR050900">
    <property type="entry name" value="Transposase_IS3/IS150/IS904"/>
</dbReference>
<dbReference type="InterPro" id="IPR036397">
    <property type="entry name" value="RNaseH_sf"/>
</dbReference>
<dbReference type="PROSITE" id="PS50994">
    <property type="entry name" value="INTEGRASE"/>
    <property type="match status" value="1"/>
</dbReference>
<dbReference type="InterPro" id="IPR001584">
    <property type="entry name" value="Integrase_cat-core"/>
</dbReference>
<feature type="domain" description="Integrase catalytic" evidence="1">
    <location>
        <begin position="164"/>
        <end position="342"/>
    </location>
</feature>
<dbReference type="EMBL" id="BAAADO010000002">
    <property type="protein sequence ID" value="GAA0486943.1"/>
    <property type="molecule type" value="Genomic_DNA"/>
</dbReference>
<proteinExistence type="predicted"/>